<dbReference type="EMBL" id="JH930472">
    <property type="protein sequence ID" value="EKM55228.1"/>
    <property type="molecule type" value="Genomic_DNA"/>
</dbReference>
<gene>
    <name evidence="3" type="ORF">PHACADRAFT_184047</name>
</gene>
<evidence type="ECO:0000256" key="2">
    <source>
        <dbReference type="SAM" id="Phobius"/>
    </source>
</evidence>
<dbReference type="KEGG" id="pco:PHACADRAFT_184047"/>
<accession>K5VUL3</accession>
<feature type="compositionally biased region" description="Low complexity" evidence="1">
    <location>
        <begin position="160"/>
        <end position="176"/>
    </location>
</feature>
<dbReference type="Proteomes" id="UP000008370">
    <property type="component" value="Unassembled WGS sequence"/>
</dbReference>
<name>K5VUL3_PHACS</name>
<evidence type="ECO:0000313" key="4">
    <source>
        <dbReference type="Proteomes" id="UP000008370"/>
    </source>
</evidence>
<dbReference type="InParanoid" id="K5VUL3"/>
<evidence type="ECO:0000313" key="3">
    <source>
        <dbReference type="EMBL" id="EKM55228.1"/>
    </source>
</evidence>
<organism evidence="3 4">
    <name type="scientific">Phanerochaete carnosa (strain HHB-10118-sp)</name>
    <name type="common">White-rot fungus</name>
    <name type="synonym">Peniophora carnosa</name>
    <dbReference type="NCBI Taxonomy" id="650164"/>
    <lineage>
        <taxon>Eukaryota</taxon>
        <taxon>Fungi</taxon>
        <taxon>Dikarya</taxon>
        <taxon>Basidiomycota</taxon>
        <taxon>Agaricomycotina</taxon>
        <taxon>Agaricomycetes</taxon>
        <taxon>Polyporales</taxon>
        <taxon>Phanerochaetaceae</taxon>
        <taxon>Phanerochaete</taxon>
    </lineage>
</organism>
<reference evidence="3 4" key="1">
    <citation type="journal article" date="2012" name="BMC Genomics">
        <title>Comparative genomics of the white-rot fungi, Phanerochaete carnosa and P. chrysosporium, to elucidate the genetic basis of the distinct wood types they colonize.</title>
        <authorList>
            <person name="Suzuki H."/>
            <person name="MacDonald J."/>
            <person name="Syed K."/>
            <person name="Salamov A."/>
            <person name="Hori C."/>
            <person name="Aerts A."/>
            <person name="Henrissat B."/>
            <person name="Wiebenga A."/>
            <person name="vanKuyk P.A."/>
            <person name="Barry K."/>
            <person name="Lindquist E."/>
            <person name="LaButti K."/>
            <person name="Lapidus A."/>
            <person name="Lucas S."/>
            <person name="Coutinho P."/>
            <person name="Gong Y."/>
            <person name="Samejima M."/>
            <person name="Mahadevan R."/>
            <person name="Abou-Zaid M."/>
            <person name="de Vries R.P."/>
            <person name="Igarashi K."/>
            <person name="Yadav J.S."/>
            <person name="Grigoriev I.V."/>
            <person name="Master E.R."/>
        </authorList>
    </citation>
    <scope>NUCLEOTIDE SEQUENCE [LARGE SCALE GENOMIC DNA]</scope>
    <source>
        <strain evidence="3 4">HHB-10118-sp</strain>
    </source>
</reference>
<proteinExistence type="predicted"/>
<feature type="compositionally biased region" description="Low complexity" evidence="1">
    <location>
        <begin position="92"/>
        <end position="150"/>
    </location>
</feature>
<keyword evidence="2" id="KW-1133">Transmembrane helix</keyword>
<keyword evidence="2" id="KW-0812">Transmembrane</keyword>
<feature type="region of interest" description="Disordered" evidence="1">
    <location>
        <begin position="92"/>
        <end position="194"/>
    </location>
</feature>
<feature type="transmembrane region" description="Helical" evidence="2">
    <location>
        <begin position="199"/>
        <end position="221"/>
    </location>
</feature>
<dbReference type="AlphaFoldDB" id="K5VUL3"/>
<protein>
    <submittedName>
        <fullName evidence="3">Uncharacterized protein</fullName>
    </submittedName>
</protein>
<keyword evidence="2" id="KW-0472">Membrane</keyword>
<keyword evidence="4" id="KW-1185">Reference proteome</keyword>
<sequence>MPRRYSYVTLTQNMCSWDAWNAVGNCSSNDEQDFNGSFAPGVIPPVDIPEFYYTPIDGTWNVTAAFGAALSAESSSSATNFAATSVTSSLSSATSTSVSSTESTTSADSSSATDSLPPHTPTTAPSSAEIASSSIASSTSVPPISSPSLSVDGNGINGTPPAISSQSVTSSVSPSFASPPPPAANDSKPPPKHSSVGPIVGGVIGGIAGLAMIAILAIYLLRRNRRCQEGSSAVKVLSLGPDTMRFHILQDPEDSSTFLRYDWPTAGEHTDSGAFSSTKGSEGTVRLVPNRLVLL</sequence>
<dbReference type="GeneID" id="18910182"/>
<evidence type="ECO:0000256" key="1">
    <source>
        <dbReference type="SAM" id="MobiDB-lite"/>
    </source>
</evidence>
<dbReference type="HOGENOM" id="CLU_943671_0_0_1"/>
<dbReference type="RefSeq" id="XP_007395563.1">
    <property type="nucleotide sequence ID" value="XM_007395501.1"/>
</dbReference>